<gene>
    <name evidence="1" type="ORF">STAS_15554</name>
</gene>
<dbReference type="Proteomes" id="UP000325081">
    <property type="component" value="Unassembled WGS sequence"/>
</dbReference>
<comment type="caution">
    <text evidence="1">The sequence shown here is derived from an EMBL/GenBank/DDBJ whole genome shotgun (WGS) entry which is preliminary data.</text>
</comment>
<dbReference type="EMBL" id="BKCP01005572">
    <property type="protein sequence ID" value="GER39005.1"/>
    <property type="molecule type" value="Genomic_DNA"/>
</dbReference>
<sequence>FGKTELDKEKRVLIPDRLVNETRVDVIEASKPVSSRILFIQLPTDERILPCHPIARLNPPLPSHLRLPPCAMVNGLSVMWTMGCPMRSQSIQAAIGMFFQVAYYMYMTGPRYRPTLRVTSNGLNSAFREKKYGYLFDLYPLL</sequence>
<accession>A0A5A7Q1H7</accession>
<protein>
    <submittedName>
        <fullName evidence="1">Cytochrome P450</fullName>
    </submittedName>
</protein>
<dbReference type="AlphaFoldDB" id="A0A5A7Q1H7"/>
<evidence type="ECO:0000313" key="2">
    <source>
        <dbReference type="Proteomes" id="UP000325081"/>
    </source>
</evidence>
<feature type="non-terminal residue" evidence="1">
    <location>
        <position position="1"/>
    </location>
</feature>
<evidence type="ECO:0000313" key="1">
    <source>
        <dbReference type="EMBL" id="GER39005.1"/>
    </source>
</evidence>
<name>A0A5A7Q1H7_STRAF</name>
<keyword evidence="2" id="KW-1185">Reference proteome</keyword>
<proteinExistence type="predicted"/>
<organism evidence="1 2">
    <name type="scientific">Striga asiatica</name>
    <name type="common">Asiatic witchweed</name>
    <name type="synonym">Buchnera asiatica</name>
    <dbReference type="NCBI Taxonomy" id="4170"/>
    <lineage>
        <taxon>Eukaryota</taxon>
        <taxon>Viridiplantae</taxon>
        <taxon>Streptophyta</taxon>
        <taxon>Embryophyta</taxon>
        <taxon>Tracheophyta</taxon>
        <taxon>Spermatophyta</taxon>
        <taxon>Magnoliopsida</taxon>
        <taxon>eudicotyledons</taxon>
        <taxon>Gunneridae</taxon>
        <taxon>Pentapetalae</taxon>
        <taxon>asterids</taxon>
        <taxon>lamiids</taxon>
        <taxon>Lamiales</taxon>
        <taxon>Orobanchaceae</taxon>
        <taxon>Buchnereae</taxon>
        <taxon>Striga</taxon>
    </lineage>
</organism>
<reference evidence="2" key="1">
    <citation type="journal article" date="2019" name="Curr. Biol.">
        <title>Genome Sequence of Striga asiatica Provides Insight into the Evolution of Plant Parasitism.</title>
        <authorList>
            <person name="Yoshida S."/>
            <person name="Kim S."/>
            <person name="Wafula E.K."/>
            <person name="Tanskanen J."/>
            <person name="Kim Y.M."/>
            <person name="Honaas L."/>
            <person name="Yang Z."/>
            <person name="Spallek T."/>
            <person name="Conn C.E."/>
            <person name="Ichihashi Y."/>
            <person name="Cheong K."/>
            <person name="Cui S."/>
            <person name="Der J.P."/>
            <person name="Gundlach H."/>
            <person name="Jiao Y."/>
            <person name="Hori C."/>
            <person name="Ishida J.K."/>
            <person name="Kasahara H."/>
            <person name="Kiba T."/>
            <person name="Kim M.S."/>
            <person name="Koo N."/>
            <person name="Laohavisit A."/>
            <person name="Lee Y.H."/>
            <person name="Lumba S."/>
            <person name="McCourt P."/>
            <person name="Mortimer J.C."/>
            <person name="Mutuku J.M."/>
            <person name="Nomura T."/>
            <person name="Sasaki-Sekimoto Y."/>
            <person name="Seto Y."/>
            <person name="Wang Y."/>
            <person name="Wakatake T."/>
            <person name="Sakakibara H."/>
            <person name="Demura T."/>
            <person name="Yamaguchi S."/>
            <person name="Yoneyama K."/>
            <person name="Manabe R.I."/>
            <person name="Nelson D.C."/>
            <person name="Schulman A.H."/>
            <person name="Timko M.P."/>
            <person name="dePamphilis C.W."/>
            <person name="Choi D."/>
            <person name="Shirasu K."/>
        </authorList>
    </citation>
    <scope>NUCLEOTIDE SEQUENCE [LARGE SCALE GENOMIC DNA]</scope>
    <source>
        <strain evidence="2">cv. UVA1</strain>
    </source>
</reference>